<dbReference type="EMBL" id="MHCU01000024">
    <property type="protein sequence ID" value="OGY27747.1"/>
    <property type="molecule type" value="Genomic_DNA"/>
</dbReference>
<dbReference type="NCBIfam" id="TIGR01552">
    <property type="entry name" value="phd_fam"/>
    <property type="match status" value="1"/>
</dbReference>
<dbReference type="AlphaFoldDB" id="A0A1G1WKJ4"/>
<dbReference type="SUPFAM" id="SSF143120">
    <property type="entry name" value="YefM-like"/>
    <property type="match status" value="1"/>
</dbReference>
<proteinExistence type="inferred from homology"/>
<comment type="similarity">
    <text evidence="1 2">Belongs to the phD/YefM antitoxin family.</text>
</comment>
<evidence type="ECO:0000313" key="3">
    <source>
        <dbReference type="EMBL" id="OGY27747.1"/>
    </source>
</evidence>
<dbReference type="InterPro" id="IPR006442">
    <property type="entry name" value="Antitoxin_Phd/YefM"/>
</dbReference>
<gene>
    <name evidence="3" type="ORF">A2Z42_02795</name>
</gene>
<organism evidence="3 4">
    <name type="scientific">Candidatus Woykebacteria bacterium RBG_19FT_COMBO_43_10</name>
    <dbReference type="NCBI Taxonomy" id="1802598"/>
    <lineage>
        <taxon>Bacteria</taxon>
        <taxon>Candidatus Woykeibacteriota</taxon>
    </lineage>
</organism>
<dbReference type="Proteomes" id="UP000176645">
    <property type="component" value="Unassembled WGS sequence"/>
</dbReference>
<sequence length="86" mass="9955">MKKTKVISSTNFRNHLADVIDAVDENQEYMLVTERGEPRAALVNIDFFEDLLMANSPEYIKSIEEAREDYKAGRVYTHEQVFGDLK</sequence>
<evidence type="ECO:0000256" key="1">
    <source>
        <dbReference type="ARBA" id="ARBA00009981"/>
    </source>
</evidence>
<comment type="caution">
    <text evidence="3">The sequence shown here is derived from an EMBL/GenBank/DDBJ whole genome shotgun (WGS) entry which is preliminary data.</text>
</comment>
<dbReference type="Gene3D" id="3.40.1620.10">
    <property type="entry name" value="YefM-like domain"/>
    <property type="match status" value="1"/>
</dbReference>
<evidence type="ECO:0000256" key="2">
    <source>
        <dbReference type="RuleBase" id="RU362080"/>
    </source>
</evidence>
<dbReference type="Pfam" id="PF02604">
    <property type="entry name" value="PhdYeFM_antitox"/>
    <property type="match status" value="1"/>
</dbReference>
<reference evidence="3 4" key="1">
    <citation type="journal article" date="2016" name="Nat. Commun.">
        <title>Thousands of microbial genomes shed light on interconnected biogeochemical processes in an aquifer system.</title>
        <authorList>
            <person name="Anantharaman K."/>
            <person name="Brown C.T."/>
            <person name="Hug L.A."/>
            <person name="Sharon I."/>
            <person name="Castelle C.J."/>
            <person name="Probst A.J."/>
            <person name="Thomas B.C."/>
            <person name="Singh A."/>
            <person name="Wilkins M.J."/>
            <person name="Karaoz U."/>
            <person name="Brodie E.L."/>
            <person name="Williams K.H."/>
            <person name="Hubbard S.S."/>
            <person name="Banfield J.F."/>
        </authorList>
    </citation>
    <scope>NUCLEOTIDE SEQUENCE [LARGE SCALE GENOMIC DNA]</scope>
</reference>
<protein>
    <recommendedName>
        <fullName evidence="2">Antitoxin</fullName>
    </recommendedName>
</protein>
<evidence type="ECO:0000313" key="4">
    <source>
        <dbReference type="Proteomes" id="UP000176645"/>
    </source>
</evidence>
<comment type="function">
    <text evidence="2">Antitoxin component of a type II toxin-antitoxin (TA) system.</text>
</comment>
<name>A0A1G1WKJ4_9BACT</name>
<accession>A0A1G1WKJ4</accession>
<dbReference type="InterPro" id="IPR036165">
    <property type="entry name" value="YefM-like_sf"/>
</dbReference>